<dbReference type="SMART" id="SM00091">
    <property type="entry name" value="PAS"/>
    <property type="match status" value="1"/>
</dbReference>
<dbReference type="InterPro" id="IPR003594">
    <property type="entry name" value="HATPase_dom"/>
</dbReference>
<dbReference type="CDD" id="cd16917">
    <property type="entry name" value="HATPase_UhpB-NarQ-NarX-like"/>
    <property type="match status" value="1"/>
</dbReference>
<dbReference type="InterPro" id="IPR050482">
    <property type="entry name" value="Sensor_HK_TwoCompSys"/>
</dbReference>
<feature type="coiled-coil region" evidence="5">
    <location>
        <begin position="247"/>
        <end position="313"/>
    </location>
</feature>
<evidence type="ECO:0000259" key="6">
    <source>
        <dbReference type="PROSITE" id="PS50109"/>
    </source>
</evidence>
<evidence type="ECO:0000313" key="9">
    <source>
        <dbReference type="EMBL" id="PPD57556.1"/>
    </source>
</evidence>
<dbReference type="InterPro" id="IPR005467">
    <property type="entry name" value="His_kinase_dom"/>
</dbReference>
<dbReference type="InterPro" id="IPR001789">
    <property type="entry name" value="Sig_transdc_resp-reg_receiver"/>
</dbReference>
<dbReference type="GO" id="GO:0016020">
    <property type="term" value="C:membrane"/>
    <property type="evidence" value="ECO:0007669"/>
    <property type="project" value="InterPro"/>
</dbReference>
<dbReference type="PANTHER" id="PTHR24421:SF58">
    <property type="entry name" value="SIGNAL TRANSDUCTION HISTIDINE-PROTEIN KINASE_PHOSPHATASE UHPB"/>
    <property type="match status" value="1"/>
</dbReference>
<dbReference type="Pfam" id="PF07730">
    <property type="entry name" value="HisKA_3"/>
    <property type="match status" value="1"/>
</dbReference>
<dbReference type="Gene3D" id="1.20.5.1930">
    <property type="match status" value="1"/>
</dbReference>
<dbReference type="GO" id="GO:0046983">
    <property type="term" value="F:protein dimerization activity"/>
    <property type="evidence" value="ECO:0007669"/>
    <property type="project" value="InterPro"/>
</dbReference>
<dbReference type="SMART" id="SM00448">
    <property type="entry name" value="REC"/>
    <property type="match status" value="1"/>
</dbReference>
<dbReference type="InterPro" id="IPR036890">
    <property type="entry name" value="HATPase_C_sf"/>
</dbReference>
<gene>
    <name evidence="9" type="ORF">JP09_007350</name>
</gene>
<dbReference type="PROSITE" id="PS50110">
    <property type="entry name" value="RESPONSE_REGULATORY"/>
    <property type="match status" value="1"/>
</dbReference>
<dbReference type="InterPro" id="IPR000014">
    <property type="entry name" value="PAS"/>
</dbReference>
<feature type="modified residue" description="4-aspartylphosphate" evidence="4">
    <location>
        <position position="63"/>
    </location>
</feature>
<dbReference type="Gene3D" id="3.40.50.2300">
    <property type="match status" value="1"/>
</dbReference>
<dbReference type="Proteomes" id="UP000235653">
    <property type="component" value="Unassembled WGS sequence"/>
</dbReference>
<evidence type="ECO:0000259" key="8">
    <source>
        <dbReference type="PROSITE" id="PS50113"/>
    </source>
</evidence>
<dbReference type="EMBL" id="JQAN02000011">
    <property type="protein sequence ID" value="PPD57556.1"/>
    <property type="molecule type" value="Genomic_DNA"/>
</dbReference>
<dbReference type="Pfam" id="PF02518">
    <property type="entry name" value="HATPase_c"/>
    <property type="match status" value="1"/>
</dbReference>
<keyword evidence="3" id="KW-0902">Two-component regulatory system</keyword>
<evidence type="ECO:0000256" key="1">
    <source>
        <dbReference type="ARBA" id="ARBA00022679"/>
    </source>
</evidence>
<dbReference type="InterPro" id="IPR013656">
    <property type="entry name" value="PAS_4"/>
</dbReference>
<dbReference type="SUPFAM" id="SSF52172">
    <property type="entry name" value="CheY-like"/>
    <property type="match status" value="1"/>
</dbReference>
<organism evidence="9 10">
    <name type="scientific">Dehalogenimonas etheniformans</name>
    <dbReference type="NCBI Taxonomy" id="1536648"/>
    <lineage>
        <taxon>Bacteria</taxon>
        <taxon>Bacillati</taxon>
        <taxon>Chloroflexota</taxon>
        <taxon>Dehalococcoidia</taxon>
        <taxon>Dehalococcoidales</taxon>
        <taxon>Dehalococcoidaceae</taxon>
        <taxon>Dehalogenimonas</taxon>
    </lineage>
</organism>
<dbReference type="CDD" id="cd00130">
    <property type="entry name" value="PAS"/>
    <property type="match status" value="1"/>
</dbReference>
<dbReference type="PROSITE" id="PS50113">
    <property type="entry name" value="PAC"/>
    <property type="match status" value="1"/>
</dbReference>
<dbReference type="NCBIfam" id="TIGR00229">
    <property type="entry name" value="sensory_box"/>
    <property type="match status" value="1"/>
</dbReference>
<feature type="domain" description="Response regulatory" evidence="7">
    <location>
        <begin position="12"/>
        <end position="128"/>
    </location>
</feature>
<keyword evidence="10" id="KW-1185">Reference proteome</keyword>
<dbReference type="InterPro" id="IPR000700">
    <property type="entry name" value="PAS-assoc_C"/>
</dbReference>
<dbReference type="GO" id="GO:0000155">
    <property type="term" value="F:phosphorelay sensor kinase activity"/>
    <property type="evidence" value="ECO:0007669"/>
    <property type="project" value="InterPro"/>
</dbReference>
<reference evidence="9 10" key="1">
    <citation type="journal article" date="2017" name="ISME J.">
        <title>Grape pomace compost harbors organohalide-respiring Dehalogenimonas species with novel reductive dehalogenase genes.</title>
        <authorList>
            <person name="Yang Y."/>
            <person name="Higgins S.A."/>
            <person name="Yan J."/>
            <person name="Simsir B."/>
            <person name="Chourey K."/>
            <person name="Iyer R."/>
            <person name="Hettich R.L."/>
            <person name="Baldwin B."/>
            <person name="Ogles D.M."/>
            <person name="Loffler F.E."/>
        </authorList>
    </citation>
    <scope>NUCLEOTIDE SEQUENCE [LARGE SCALE GENOMIC DNA]</scope>
    <source>
        <strain evidence="9 10">GP</strain>
    </source>
</reference>
<proteinExistence type="predicted"/>
<dbReference type="InterPro" id="IPR011712">
    <property type="entry name" value="Sig_transdc_His_kin_sub3_dim/P"/>
</dbReference>
<feature type="domain" description="Histidine kinase" evidence="6">
    <location>
        <begin position="317"/>
        <end position="509"/>
    </location>
</feature>
<evidence type="ECO:0000256" key="3">
    <source>
        <dbReference type="ARBA" id="ARBA00023012"/>
    </source>
</evidence>
<dbReference type="AlphaFoldDB" id="A0A2P5P5I5"/>
<evidence type="ECO:0000259" key="7">
    <source>
        <dbReference type="PROSITE" id="PS50110"/>
    </source>
</evidence>
<protein>
    <submittedName>
        <fullName evidence="9">PAS domain S-box protein</fullName>
    </submittedName>
</protein>
<accession>A0A2P5P5I5</accession>
<keyword evidence="4" id="KW-0597">Phosphoprotein</keyword>
<dbReference type="Gene3D" id="3.30.565.10">
    <property type="entry name" value="Histidine kinase-like ATPase, C-terminal domain"/>
    <property type="match status" value="1"/>
</dbReference>
<dbReference type="CDD" id="cd00156">
    <property type="entry name" value="REC"/>
    <property type="match status" value="1"/>
</dbReference>
<dbReference type="Pfam" id="PF00072">
    <property type="entry name" value="Response_reg"/>
    <property type="match status" value="1"/>
</dbReference>
<name>A0A2P5P5I5_9CHLR</name>
<dbReference type="SUPFAM" id="SSF55874">
    <property type="entry name" value="ATPase domain of HSP90 chaperone/DNA topoisomerase II/histidine kinase"/>
    <property type="match status" value="1"/>
</dbReference>
<comment type="caution">
    <text evidence="9">The sequence shown here is derived from an EMBL/GenBank/DDBJ whole genome shotgun (WGS) entry which is preliminary data.</text>
</comment>
<keyword evidence="2" id="KW-0418">Kinase</keyword>
<dbReference type="OrthoDB" id="9811717at2"/>
<evidence type="ECO:0000256" key="2">
    <source>
        <dbReference type="ARBA" id="ARBA00022777"/>
    </source>
</evidence>
<dbReference type="InterPro" id="IPR011006">
    <property type="entry name" value="CheY-like_superfamily"/>
</dbReference>
<dbReference type="InterPro" id="IPR035965">
    <property type="entry name" value="PAS-like_dom_sf"/>
</dbReference>
<evidence type="ECO:0000256" key="4">
    <source>
        <dbReference type="PROSITE-ProRule" id="PRU00169"/>
    </source>
</evidence>
<sequence>MLIDNERVCCMKVFLLEDNPGDVRLIKEYFKDMPGISLGGTAELLDKAINFLNENETEVALIDLNVPDSPGLETLKTLRAKFPDLPIVVLTSNSDEELGSRAIHFGAQDYLVKGQVESGLLRRVLFYAVERKKSEEAINAAVREWQSTFDSITDIIILLDRNHRIIRANKAFTDTFKLKHDAAVGRHCYEIVHNALEPPVFCPHSRTLSTCQAAREEFFEPNLGIYIEATTLPTFDQLGNCTGSVHIVKDINERKQAEQSLQNLNVELENRVKARTSELETAYHQLQEQLELRSKAEDSLRSLSNRLLKIQEEERRTMAKELHDEVGQSLTVLKLLLGRIERMSPADTKLLVKEASDDVTGLISQVRNMSLSLRPSSLDELGLAPTLEALFKQLHNQARLEVHFDDGEIGVLHQNTRITAYRIIQEALTNIMRHSGTNEAWVSLHRSDNRLQFSVKDRGRGIDLMEIEATKSTGLSAMKERAGLVNGSFEIESMLGLGTTIQVSLPCGLT</sequence>
<dbReference type="PROSITE" id="PS50109">
    <property type="entry name" value="HIS_KIN"/>
    <property type="match status" value="1"/>
</dbReference>
<dbReference type="Pfam" id="PF08448">
    <property type="entry name" value="PAS_4"/>
    <property type="match status" value="1"/>
</dbReference>
<dbReference type="SMART" id="SM00387">
    <property type="entry name" value="HATPase_c"/>
    <property type="match status" value="1"/>
</dbReference>
<keyword evidence="1" id="KW-0808">Transferase</keyword>
<dbReference type="Gene3D" id="3.30.450.20">
    <property type="entry name" value="PAS domain"/>
    <property type="match status" value="1"/>
</dbReference>
<dbReference type="SUPFAM" id="SSF55785">
    <property type="entry name" value="PYP-like sensor domain (PAS domain)"/>
    <property type="match status" value="1"/>
</dbReference>
<dbReference type="PANTHER" id="PTHR24421">
    <property type="entry name" value="NITRATE/NITRITE SENSOR PROTEIN NARX-RELATED"/>
    <property type="match status" value="1"/>
</dbReference>
<keyword evidence="5" id="KW-0175">Coiled coil</keyword>
<feature type="domain" description="PAC" evidence="8">
    <location>
        <begin position="209"/>
        <end position="263"/>
    </location>
</feature>
<evidence type="ECO:0000313" key="10">
    <source>
        <dbReference type="Proteomes" id="UP000235653"/>
    </source>
</evidence>
<evidence type="ECO:0000256" key="5">
    <source>
        <dbReference type="SAM" id="Coils"/>
    </source>
</evidence>